<keyword evidence="4 6" id="KW-1133">Transmembrane helix</keyword>
<evidence type="ECO:0000256" key="1">
    <source>
        <dbReference type="ARBA" id="ARBA00004370"/>
    </source>
</evidence>
<evidence type="ECO:0000256" key="3">
    <source>
        <dbReference type="ARBA" id="ARBA00022692"/>
    </source>
</evidence>
<evidence type="ECO:0000313" key="8">
    <source>
        <dbReference type="Proteomes" id="UP000295110"/>
    </source>
</evidence>
<keyword evidence="5 6" id="KW-0472">Membrane</keyword>
<feature type="transmembrane region" description="Helical" evidence="6">
    <location>
        <begin position="207"/>
        <end position="228"/>
    </location>
</feature>
<keyword evidence="8" id="KW-1185">Reference proteome</keyword>
<dbReference type="Proteomes" id="UP000295110">
    <property type="component" value="Unassembled WGS sequence"/>
</dbReference>
<dbReference type="AlphaFoldDB" id="A0A4R3VEQ8"/>
<dbReference type="EMBL" id="SMBU01000002">
    <property type="protein sequence ID" value="TCV03887.1"/>
    <property type="molecule type" value="Genomic_DNA"/>
</dbReference>
<dbReference type="PANTHER" id="PTHR23427">
    <property type="entry name" value="SURFEIT LOCUS PROTEIN"/>
    <property type="match status" value="1"/>
</dbReference>
<dbReference type="InterPro" id="IPR002994">
    <property type="entry name" value="Surf1/Shy1"/>
</dbReference>
<keyword evidence="3 6" id="KW-0812">Transmembrane</keyword>
<organism evidence="7 8">
    <name type="scientific">Roseateles saccharophilus</name>
    <name type="common">Pseudomonas saccharophila</name>
    <dbReference type="NCBI Taxonomy" id="304"/>
    <lineage>
        <taxon>Bacteria</taxon>
        <taxon>Pseudomonadati</taxon>
        <taxon>Pseudomonadota</taxon>
        <taxon>Betaproteobacteria</taxon>
        <taxon>Burkholderiales</taxon>
        <taxon>Sphaerotilaceae</taxon>
        <taxon>Roseateles</taxon>
    </lineage>
</organism>
<evidence type="ECO:0000256" key="6">
    <source>
        <dbReference type="RuleBase" id="RU363076"/>
    </source>
</evidence>
<proteinExistence type="inferred from homology"/>
<reference evidence="7 8" key="1">
    <citation type="submission" date="2019-03" db="EMBL/GenBank/DDBJ databases">
        <title>Genomic Encyclopedia of Type Strains, Phase IV (KMG-IV): sequencing the most valuable type-strain genomes for metagenomic binning, comparative biology and taxonomic classification.</title>
        <authorList>
            <person name="Goeker M."/>
        </authorList>
    </citation>
    <scope>NUCLEOTIDE SEQUENCE [LARGE SCALE GENOMIC DNA]</scope>
    <source>
        <strain evidence="7 8">DSM 654</strain>
    </source>
</reference>
<dbReference type="InterPro" id="IPR045214">
    <property type="entry name" value="Surf1/Surf4"/>
</dbReference>
<evidence type="ECO:0000256" key="2">
    <source>
        <dbReference type="ARBA" id="ARBA00007165"/>
    </source>
</evidence>
<comment type="subcellular location">
    <subcellularLocation>
        <location evidence="6">Cell membrane</location>
        <topology evidence="6">Multi-pass membrane protein</topology>
    </subcellularLocation>
    <subcellularLocation>
        <location evidence="1">Membrane</location>
    </subcellularLocation>
</comment>
<sequence>MNRAARIALIVSAALASLGFLALAVWQVQRLSWKEDLIARVERQVHAEPVAPPAVSAWASVGKPDEYRRLRLQGRFEPRATLVQATTELGGGYWVIAPLRLDDGGAILVNRGFVPSEQRAPETHAAPAGPVEIVGLLRLSEPGGGPLRHNEPAQGRWYSRDVAGIAAQAGVAGPVAPFFVDESADPAQPQRWPRPGLTVLRFANNHAVYAATWLALAAMAAAAVGYLVREERRRTQP</sequence>
<accession>A0A4R3VEQ8</accession>
<gene>
    <name evidence="7" type="ORF">EV671_1002149</name>
</gene>
<dbReference type="RefSeq" id="WP_132569720.1">
    <property type="nucleotide sequence ID" value="NZ_CBCSGL010000006.1"/>
</dbReference>
<comment type="caution">
    <text evidence="6">Lacks conserved residue(s) required for the propagation of feature annotation.</text>
</comment>
<dbReference type="PROSITE" id="PS50895">
    <property type="entry name" value="SURF1"/>
    <property type="match status" value="1"/>
</dbReference>
<comment type="similarity">
    <text evidence="2 6">Belongs to the SURF1 family.</text>
</comment>
<dbReference type="PANTHER" id="PTHR23427:SF2">
    <property type="entry name" value="SURFEIT LOCUS PROTEIN 1"/>
    <property type="match status" value="1"/>
</dbReference>
<evidence type="ECO:0000256" key="4">
    <source>
        <dbReference type="ARBA" id="ARBA00022989"/>
    </source>
</evidence>
<keyword evidence="6" id="KW-1003">Cell membrane</keyword>
<protein>
    <recommendedName>
        <fullName evidence="6">SURF1-like protein</fullName>
    </recommendedName>
</protein>
<dbReference type="Pfam" id="PF02104">
    <property type="entry name" value="SURF1"/>
    <property type="match status" value="1"/>
</dbReference>
<dbReference type="CDD" id="cd06662">
    <property type="entry name" value="SURF1"/>
    <property type="match status" value="1"/>
</dbReference>
<dbReference type="OrthoDB" id="9807214at2"/>
<evidence type="ECO:0000313" key="7">
    <source>
        <dbReference type="EMBL" id="TCV03887.1"/>
    </source>
</evidence>
<name>A0A4R3VEQ8_ROSSA</name>
<evidence type="ECO:0000256" key="5">
    <source>
        <dbReference type="ARBA" id="ARBA00023136"/>
    </source>
</evidence>
<dbReference type="GO" id="GO:0005886">
    <property type="term" value="C:plasma membrane"/>
    <property type="evidence" value="ECO:0007669"/>
    <property type="project" value="UniProtKB-SubCell"/>
</dbReference>
<comment type="caution">
    <text evidence="7">The sequence shown here is derived from an EMBL/GenBank/DDBJ whole genome shotgun (WGS) entry which is preliminary data.</text>
</comment>